<evidence type="ECO:0000256" key="5">
    <source>
        <dbReference type="ARBA" id="ARBA00022692"/>
    </source>
</evidence>
<evidence type="ECO:0000256" key="7">
    <source>
        <dbReference type="ARBA" id="ARBA00023237"/>
    </source>
</evidence>
<evidence type="ECO:0000313" key="9">
    <source>
        <dbReference type="EMBL" id="MBB5346272.1"/>
    </source>
</evidence>
<dbReference type="Proteomes" id="UP000569092">
    <property type="component" value="Unassembled WGS sequence"/>
</dbReference>
<dbReference type="GO" id="GO:0009279">
    <property type="term" value="C:cell outer membrane"/>
    <property type="evidence" value="ECO:0007669"/>
    <property type="project" value="UniProtKB-SubCell"/>
</dbReference>
<evidence type="ECO:0000256" key="8">
    <source>
        <dbReference type="SAM" id="Coils"/>
    </source>
</evidence>
<dbReference type="InterPro" id="IPR003423">
    <property type="entry name" value="OMP_efflux"/>
</dbReference>
<name>A0A7W8JE31_9BACT</name>
<comment type="caution">
    <text evidence="9">The sequence shown here is derived from an EMBL/GenBank/DDBJ whole genome shotgun (WGS) entry which is preliminary data.</text>
</comment>
<keyword evidence="6" id="KW-0472">Membrane</keyword>
<evidence type="ECO:0000256" key="1">
    <source>
        <dbReference type="ARBA" id="ARBA00004442"/>
    </source>
</evidence>
<dbReference type="GO" id="GO:1990281">
    <property type="term" value="C:efflux pump complex"/>
    <property type="evidence" value="ECO:0007669"/>
    <property type="project" value="TreeGrafter"/>
</dbReference>
<comment type="subcellular location">
    <subcellularLocation>
        <location evidence="1">Cell outer membrane</location>
    </subcellularLocation>
</comment>
<dbReference type="EMBL" id="JACHDZ010000012">
    <property type="protein sequence ID" value="MBB5346272.1"/>
    <property type="molecule type" value="Genomic_DNA"/>
</dbReference>
<keyword evidence="8" id="KW-0175">Coiled coil</keyword>
<dbReference type="InterPro" id="IPR051906">
    <property type="entry name" value="TolC-like"/>
</dbReference>
<gene>
    <name evidence="9" type="ORF">HDF10_004282</name>
</gene>
<keyword evidence="4" id="KW-1134">Transmembrane beta strand</keyword>
<dbReference type="GO" id="GO:0015288">
    <property type="term" value="F:porin activity"/>
    <property type="evidence" value="ECO:0007669"/>
    <property type="project" value="TreeGrafter"/>
</dbReference>
<proteinExistence type="inferred from homology"/>
<evidence type="ECO:0000256" key="6">
    <source>
        <dbReference type="ARBA" id="ARBA00023136"/>
    </source>
</evidence>
<sequence>MRQIATNSRIKVSGAHEVADELLAIGRKAPSIKVDITTIRNLAATFDRTGTQQQRVITLQTDFAKQKINLARLIGLAPTSELILADKVPYSPAPSLTVEDALKAALTTRSDFKAADAAARSAQRAHAAAVAERLPALSVSADYGAIGVNPAQAYATYNVTGTLRVPIWLGGKTEGDIEQSKASLNQRRAELSEVEGRIQSDVTNAFLDLEAATSQLQVAESNRKVARQNLDLTRQRLESGIADSVEVTQAQQTVATAELDSITSLLAYNLAKLSLARSIGDSENKLSQYLGLP</sequence>
<dbReference type="GO" id="GO:0015562">
    <property type="term" value="F:efflux transmembrane transporter activity"/>
    <property type="evidence" value="ECO:0007669"/>
    <property type="project" value="InterPro"/>
</dbReference>
<feature type="coiled-coil region" evidence="8">
    <location>
        <begin position="209"/>
        <end position="236"/>
    </location>
</feature>
<dbReference type="PANTHER" id="PTHR30026">
    <property type="entry name" value="OUTER MEMBRANE PROTEIN TOLC"/>
    <property type="match status" value="1"/>
</dbReference>
<accession>A0A7W8JE31</accession>
<dbReference type="Gene3D" id="1.20.1600.10">
    <property type="entry name" value="Outer membrane efflux proteins (OEP)"/>
    <property type="match status" value="1"/>
</dbReference>
<keyword evidence="3" id="KW-0813">Transport</keyword>
<evidence type="ECO:0000256" key="3">
    <source>
        <dbReference type="ARBA" id="ARBA00022448"/>
    </source>
</evidence>
<dbReference type="PANTHER" id="PTHR30026:SF20">
    <property type="entry name" value="OUTER MEMBRANE PROTEIN TOLC"/>
    <property type="match status" value="1"/>
</dbReference>
<keyword evidence="7" id="KW-0998">Cell outer membrane</keyword>
<evidence type="ECO:0000256" key="2">
    <source>
        <dbReference type="ARBA" id="ARBA00007613"/>
    </source>
</evidence>
<organism evidence="9 10">
    <name type="scientific">Tunturiibacter lichenicola</name>
    <dbReference type="NCBI Taxonomy" id="2051959"/>
    <lineage>
        <taxon>Bacteria</taxon>
        <taxon>Pseudomonadati</taxon>
        <taxon>Acidobacteriota</taxon>
        <taxon>Terriglobia</taxon>
        <taxon>Terriglobales</taxon>
        <taxon>Acidobacteriaceae</taxon>
        <taxon>Tunturiibacter</taxon>
    </lineage>
</organism>
<comment type="similarity">
    <text evidence="2">Belongs to the outer membrane factor (OMF) (TC 1.B.17) family.</text>
</comment>
<keyword evidence="5" id="KW-0812">Transmembrane</keyword>
<dbReference type="AlphaFoldDB" id="A0A7W8JE31"/>
<reference evidence="9 10" key="1">
    <citation type="submission" date="2020-08" db="EMBL/GenBank/DDBJ databases">
        <title>Genomic Encyclopedia of Type Strains, Phase IV (KMG-V): Genome sequencing to study the core and pangenomes of soil and plant-associated prokaryotes.</title>
        <authorList>
            <person name="Whitman W."/>
        </authorList>
    </citation>
    <scope>NUCLEOTIDE SEQUENCE [LARGE SCALE GENOMIC DNA]</scope>
    <source>
        <strain evidence="9 10">M8US30</strain>
    </source>
</reference>
<protein>
    <submittedName>
        <fullName evidence="9">Outer membrane protein TolC</fullName>
    </submittedName>
</protein>
<dbReference type="SUPFAM" id="SSF56954">
    <property type="entry name" value="Outer membrane efflux proteins (OEP)"/>
    <property type="match status" value="1"/>
</dbReference>
<evidence type="ECO:0000313" key="10">
    <source>
        <dbReference type="Proteomes" id="UP000569092"/>
    </source>
</evidence>
<evidence type="ECO:0000256" key="4">
    <source>
        <dbReference type="ARBA" id="ARBA00022452"/>
    </source>
</evidence>
<dbReference type="Pfam" id="PF02321">
    <property type="entry name" value="OEP"/>
    <property type="match status" value="1"/>
</dbReference>